<name>A0A670I5C9_PODMU</name>
<dbReference type="PANTHER" id="PTHR13500">
    <property type="entry name" value="NUCLEOLAR PRERIBOSOMAL-ASSOCIATED PROTEIN 1"/>
    <property type="match status" value="1"/>
</dbReference>
<dbReference type="InterPro" id="IPR021714">
    <property type="entry name" value="URB1_N"/>
</dbReference>
<evidence type="ECO:0000259" key="3">
    <source>
        <dbReference type="Pfam" id="PF26140"/>
    </source>
</evidence>
<evidence type="ECO:0000259" key="1">
    <source>
        <dbReference type="Pfam" id="PF11707"/>
    </source>
</evidence>
<dbReference type="Proteomes" id="UP000472272">
    <property type="component" value="Chromosome 4"/>
</dbReference>
<dbReference type="Pfam" id="PF16201">
    <property type="entry name" value="NopRA1"/>
    <property type="match status" value="1"/>
</dbReference>
<dbReference type="GO" id="GO:0000466">
    <property type="term" value="P:maturation of 5.8S rRNA from tricistronic rRNA transcript (SSU-rRNA, 5.8S rRNA, LSU-rRNA)"/>
    <property type="evidence" value="ECO:0007669"/>
    <property type="project" value="TreeGrafter"/>
</dbReference>
<dbReference type="InterPro" id="IPR032436">
    <property type="entry name" value="URB1_C"/>
</dbReference>
<dbReference type="GO" id="GO:0005730">
    <property type="term" value="C:nucleolus"/>
    <property type="evidence" value="ECO:0007669"/>
    <property type="project" value="TreeGrafter"/>
</dbReference>
<organism evidence="4 5">
    <name type="scientific">Podarcis muralis</name>
    <name type="common">Wall lizard</name>
    <name type="synonym">Lacerta muralis</name>
    <dbReference type="NCBI Taxonomy" id="64176"/>
    <lineage>
        <taxon>Eukaryota</taxon>
        <taxon>Metazoa</taxon>
        <taxon>Chordata</taxon>
        <taxon>Craniata</taxon>
        <taxon>Vertebrata</taxon>
        <taxon>Euteleostomi</taxon>
        <taxon>Lepidosauria</taxon>
        <taxon>Squamata</taxon>
        <taxon>Bifurcata</taxon>
        <taxon>Unidentata</taxon>
        <taxon>Episquamata</taxon>
        <taxon>Laterata</taxon>
        <taxon>Lacertibaenia</taxon>
        <taxon>Lacertidae</taxon>
        <taxon>Podarcis</taxon>
    </lineage>
</organism>
<dbReference type="SUPFAM" id="SSF48371">
    <property type="entry name" value="ARM repeat"/>
    <property type="match status" value="1"/>
</dbReference>
<dbReference type="Pfam" id="PF26140">
    <property type="entry name" value="HEAT_URB1"/>
    <property type="match status" value="1"/>
</dbReference>
<feature type="domain" description="URB1 central HEAT repeat" evidence="3">
    <location>
        <begin position="573"/>
        <end position="682"/>
    </location>
</feature>
<sequence length="2064" mass="235384">PQSRSRLDLMVRGLETFISRAKSLPSAEQYDVVEGYIKVSVECAEILKLLDGERRPESEMLLIFQALESILLRTASDLSHFSVVGMNIVKKLINSYMRLIYAALYSESHRLSRQCLILLSAMVSQGPDAARDVYSHFDFNNKFLPSLVKRRDYKGKPDVRMAYIQYAVSFLIAGDNTILVHVLELKDFIPDIFRTGLKEDRISTVSLLLSTLATKVVHNKNLSKTQKVRFFTVEVLNHIASLYRWNGITDVSTEDVVATQDPEEAGKILVRKLVHNFLLDLCCSLKHGINFYDPSLGTSGRGGNLVLLRFLVNLKTAAEDEMVADLAVNIFKVCPDLLNRYFKESQYSFVPRLKSAWLDNMKLLRKIYEAQPEISPAFKTTEFVPFPRLLSMVMVTTIPAVCNKVMFTQGLNIANKTVKHTIFSLISTVLKRALKNIEHCLNETLWEKSEIYTPSMMQEFVQQYREALGKLLPDMTTIVAVWQSLLKQEKGQDGQKGSGSDDAETTLLKAVLLHVICLYQQAVPHLVAQSNFDFSKLIKGIITEKGLRQEIPPVLQYHIIKVALELPANKFSWFKMQDEAEKVSGERSVFYLLMKMFVTSNHLHLKTSTKKLIIKVLHDSGVFEYTWKELELWLEHLDNTAEGKKEAVIQFLERILVKLVTNPYPYTDKAADLVQEASILQVNLFKQDVDNASIPISHIDDVLDMIDVIVEGNEGLNEEIGSTLNEDMIVSTFPFSAVVPAALEARNKLLLEADGNARGESIVEYLITVFTDLLHSQRDPLALCLLFQLYDKELQTVSPQLCQFNHYYSLWIPEQAKETLVSKATSIFSFFPILKSETGNDKILEEVLPLVFKHPTLENWFLAVEQRSLPPHSLSPVKVKLLAAHLNRGILELLKVGCPMLQARNQLDTLSRYFEAVTKTVLEELHAGRKDVCKLHPKRSQQVEALQELQLYMDTQQLKEVTLAMLQLPKAMLASKTAESISGKETYLSTYGETLVQLLTDSYQRGSLKGDLFLSREHIQGMGTLLSTAVTEELEKVFLHAIQKEPVFAQAVGVDVQLSCLKHSTKTSLSIVAVLIRYSPTHLLQFELWCLKPGTGKLLRKDVDLFLPLVNAYLDCREQHTLSHLSEVSSAVTSILRETLWPQLLGSLLNSGSSQPFAEHCQVLSKLLPPPETEPFSNLTEKLLLSLETAGNHEHWVIADAISRALESSAEKLHSWRKRLLVACMKWLILTYSSNREQEARSEIESAMLLRLEKLLNSVTEVAPEDWHSFVKMGLKYRYKDQGFLKTLNAAINLLYQKGIPAAQRLVKLLVLYMMITQHSLFLPTMLRSQEGRKIFSLFALEALVDILLTLVKLCPAVCESNHFAVLLGAYGATLSITGKCIFGKHIHHKTCKSLGRSLWQQPSMEEILCLLDREMMMRTILHFPQHRHLLSTEVKGKSEVALQDLYDPCFLLHLFSELLRPECVVAYHKFVDVNALGLAVAALSSYDSNMRAAAYYVLSSFRSHLEGARFREQKQLAYLMDVVQNGIRQPNLRFTFPLALYVSRVAHQMLKPEEHMYTKLNKFLLSHQYLDLKKVPGFFQLFYSFDSEHKMEREWILAIIGEGLKDKHCYELYDYQRIFHVILSFFHSPLCDESSQHQILEILQNAAYITKAAYQLIRDHSLLTWIISVLDRRFLESKMLSSVISLVHTLWVTNLGDKQKSLGTPDTKELLENQRFLPLQLVSEFLHILLMLLKHIRTNLDSAILIQFFSTLSSVLEYRVVVFEAFRQMGRFTVNEHVLSNKDVLLLLHKWSIIGKDVELQDVLQIFAQQYQMKELLKNIKDKKKTQAPFRTSSRLVRKKNEIETEGETASERGEKYLEECRSVLRSVLFHWEPVFLNIPAKHSKEHNGDDNPGLTCKIAYLVFRWLVKSLLDSSFNVQNVLLTFKWFEKSALQNSTLVDEILKDSTLKSGIFKLYSTVYNACEEKAMELNDLSLLNGIMLHLLDSQNLTKNAFHETVERFCLSAVTEEERTKKGASIFLTSVYIGDLWLGAKQPDTFITHVKLIHGTANDARLLKAKHLTHS</sequence>
<gene>
    <name evidence="4" type="primary">URB1</name>
</gene>
<dbReference type="Pfam" id="PF11707">
    <property type="entry name" value="Npa1"/>
    <property type="match status" value="1"/>
</dbReference>
<dbReference type="GeneTree" id="ENSGT00390000014210"/>
<reference evidence="4 5" key="1">
    <citation type="journal article" date="2019" name="Proc. Natl. Acad. Sci. U.S.A.">
        <title>Regulatory changes in pterin and carotenoid genes underlie balanced color polymorphisms in the wall lizard.</title>
        <authorList>
            <person name="Andrade P."/>
            <person name="Pinho C."/>
            <person name="Perez I de Lanuza G."/>
            <person name="Afonso S."/>
            <person name="Brejcha J."/>
            <person name="Rubin C.J."/>
            <person name="Wallerman O."/>
            <person name="Pereira P."/>
            <person name="Sabatino S.J."/>
            <person name="Bellati A."/>
            <person name="Pellitteri-Rosa D."/>
            <person name="Bosakova Z."/>
            <person name="Bunikis I."/>
            <person name="Carretero M.A."/>
            <person name="Feiner N."/>
            <person name="Marsik P."/>
            <person name="Pauperio F."/>
            <person name="Salvi D."/>
            <person name="Soler L."/>
            <person name="While G.M."/>
            <person name="Uller T."/>
            <person name="Font E."/>
            <person name="Andersson L."/>
            <person name="Carneiro M."/>
        </authorList>
    </citation>
    <scope>NUCLEOTIDE SEQUENCE</scope>
</reference>
<keyword evidence="5" id="KW-1185">Reference proteome</keyword>
<reference evidence="4" key="2">
    <citation type="submission" date="2025-08" db="UniProtKB">
        <authorList>
            <consortium name="Ensembl"/>
        </authorList>
    </citation>
    <scope>IDENTIFICATION</scope>
</reference>
<dbReference type="InterPro" id="IPR016024">
    <property type="entry name" value="ARM-type_fold"/>
</dbReference>
<evidence type="ECO:0000259" key="2">
    <source>
        <dbReference type="Pfam" id="PF16201"/>
    </source>
</evidence>
<evidence type="ECO:0000313" key="5">
    <source>
        <dbReference type="Proteomes" id="UP000472272"/>
    </source>
</evidence>
<dbReference type="GO" id="GO:0000463">
    <property type="term" value="P:maturation of LSU-rRNA from tricistronic rRNA transcript (SSU-rRNA, 5.8S rRNA, LSU-rRNA)"/>
    <property type="evidence" value="ECO:0007669"/>
    <property type="project" value="TreeGrafter"/>
</dbReference>
<dbReference type="PANTHER" id="PTHR13500:SF0">
    <property type="entry name" value="NUCLEOLAR PRE-RIBOSOMAL-ASSOCIATED PROTEIN 1"/>
    <property type="match status" value="1"/>
</dbReference>
<dbReference type="InterPro" id="IPR039844">
    <property type="entry name" value="URB1"/>
</dbReference>
<accession>A0A670I5C9</accession>
<protein>
    <submittedName>
        <fullName evidence="4">URB1 ribosome biosis homolog</fullName>
    </submittedName>
</protein>
<feature type="domain" description="URB1 N-terminal" evidence="1">
    <location>
        <begin position="43"/>
        <end position="360"/>
    </location>
</feature>
<proteinExistence type="predicted"/>
<reference evidence="4" key="3">
    <citation type="submission" date="2025-09" db="UniProtKB">
        <authorList>
            <consortium name="Ensembl"/>
        </authorList>
    </citation>
    <scope>IDENTIFICATION</scope>
</reference>
<feature type="domain" description="URB1 C-terminal" evidence="2">
    <location>
        <begin position="1477"/>
        <end position="1666"/>
    </location>
</feature>
<evidence type="ECO:0000313" key="4">
    <source>
        <dbReference type="Ensembl" id="ENSPMRP00000006918.1"/>
    </source>
</evidence>
<dbReference type="Ensembl" id="ENSPMRT00000007400.1">
    <property type="protein sequence ID" value="ENSPMRP00000006918.1"/>
    <property type="gene ID" value="ENSPMRG00000004133.1"/>
</dbReference>
<dbReference type="InterPro" id="IPR059018">
    <property type="entry name" value="HEAT_URB1"/>
</dbReference>